<keyword evidence="4 7" id="KW-1133">Transmembrane helix</keyword>
<sequence length="585" mass="62314">MVDQKDLTVTQHDNIEARSQSPSSTGDQEKGVAGSLQWPIDEEDYVVTFKTWVVVAILASSYGVSFWIVPAIAACSTQVSTMLGDPTAGVWYTSLYTITNAIAFMICGANSDLFGRRWFLIGGNVLLLVGHLMCGLAQNTTTMIAGFAIIGFGAGNVQLGAFALPELLPNKWRHISVTIADLGTWIAVLVGPVAGKYSVLHGDTWRWLFHAPTIGAGLSIVGLFFLYHPPKHPRGLSFKQALKELDYVGGVLFILAGVNILIGIVYTIIIPSSSPKVIGLLVSGFAALIAFICYEHFFPPKQPLTPTHVFTKDKGREFTFPFIVGFVVTMFYYQTTIVWGTQCAVLFTTPTTTLRESLLMTLPSNVGLVFGEILLILFGTKIGHWKWTLTGSVTIMVVFGALLALGTPERKGLMMAMAFLSQTGFGWAQMLSITFIQFGVPQIELGISGGLAGVSRFAGGAIAISVYSTILANVQSSSAAKLIPAAATAAGLPAASLPSLFAALPLGAEALAKVPGITTAIQAAAGGAVVQSYVDGLRITALTSLAFGIIAIIACVCCNDIGKKMNNKIEVFLENDVNAEKNEFH</sequence>
<feature type="compositionally biased region" description="Polar residues" evidence="6">
    <location>
        <begin position="7"/>
        <end position="26"/>
    </location>
</feature>
<feature type="transmembrane region" description="Helical" evidence="7">
    <location>
        <begin position="207"/>
        <end position="227"/>
    </location>
</feature>
<dbReference type="OrthoDB" id="4161376at2759"/>
<feature type="transmembrane region" description="Helical" evidence="7">
    <location>
        <begin position="446"/>
        <end position="470"/>
    </location>
</feature>
<evidence type="ECO:0000259" key="8">
    <source>
        <dbReference type="PROSITE" id="PS50850"/>
    </source>
</evidence>
<evidence type="ECO:0000256" key="5">
    <source>
        <dbReference type="ARBA" id="ARBA00023136"/>
    </source>
</evidence>
<dbReference type="InterPro" id="IPR036259">
    <property type="entry name" value="MFS_trans_sf"/>
</dbReference>
<feature type="transmembrane region" description="Helical" evidence="7">
    <location>
        <begin position="318"/>
        <end position="347"/>
    </location>
</feature>
<dbReference type="GO" id="GO:0022857">
    <property type="term" value="F:transmembrane transporter activity"/>
    <property type="evidence" value="ECO:0007669"/>
    <property type="project" value="InterPro"/>
</dbReference>
<comment type="subcellular location">
    <subcellularLocation>
        <location evidence="1">Membrane</location>
        <topology evidence="1">Multi-pass membrane protein</topology>
    </subcellularLocation>
</comment>
<feature type="domain" description="Major facilitator superfamily (MFS) profile" evidence="8">
    <location>
        <begin position="51"/>
        <end position="508"/>
    </location>
</feature>
<feature type="transmembrane region" description="Helical" evidence="7">
    <location>
        <begin position="277"/>
        <end position="298"/>
    </location>
</feature>
<feature type="transmembrane region" description="Helical" evidence="7">
    <location>
        <begin position="175"/>
        <end position="195"/>
    </location>
</feature>
<keyword evidence="3 7" id="KW-0812">Transmembrane</keyword>
<feature type="transmembrane region" description="Helical" evidence="7">
    <location>
        <begin position="482"/>
        <end position="504"/>
    </location>
</feature>
<feature type="transmembrane region" description="Helical" evidence="7">
    <location>
        <begin position="88"/>
        <end position="106"/>
    </location>
</feature>
<dbReference type="Proteomes" id="UP000800235">
    <property type="component" value="Unassembled WGS sequence"/>
</dbReference>
<proteinExistence type="predicted"/>
<feature type="transmembrane region" description="Helical" evidence="7">
    <location>
        <begin position="359"/>
        <end position="379"/>
    </location>
</feature>
<evidence type="ECO:0000256" key="6">
    <source>
        <dbReference type="SAM" id="MobiDB-lite"/>
    </source>
</evidence>
<evidence type="ECO:0000313" key="10">
    <source>
        <dbReference type="Proteomes" id="UP000800235"/>
    </source>
</evidence>
<evidence type="ECO:0000256" key="7">
    <source>
        <dbReference type="SAM" id="Phobius"/>
    </source>
</evidence>
<dbReference type="EMBL" id="MU007029">
    <property type="protein sequence ID" value="KAF2431898.1"/>
    <property type="molecule type" value="Genomic_DNA"/>
</dbReference>
<feature type="transmembrane region" description="Helical" evidence="7">
    <location>
        <begin position="118"/>
        <end position="137"/>
    </location>
</feature>
<keyword evidence="10" id="KW-1185">Reference proteome</keyword>
<feature type="region of interest" description="Disordered" evidence="6">
    <location>
        <begin position="1"/>
        <end position="32"/>
    </location>
</feature>
<dbReference type="Pfam" id="PF06609">
    <property type="entry name" value="TRI12"/>
    <property type="match status" value="1"/>
</dbReference>
<dbReference type="GO" id="GO:0005886">
    <property type="term" value="C:plasma membrane"/>
    <property type="evidence" value="ECO:0007669"/>
    <property type="project" value="TreeGrafter"/>
</dbReference>
<feature type="transmembrane region" description="Helical" evidence="7">
    <location>
        <begin position="539"/>
        <end position="558"/>
    </location>
</feature>
<evidence type="ECO:0000256" key="1">
    <source>
        <dbReference type="ARBA" id="ARBA00004141"/>
    </source>
</evidence>
<reference evidence="9" key="1">
    <citation type="journal article" date="2020" name="Stud. Mycol.">
        <title>101 Dothideomycetes genomes: a test case for predicting lifestyles and emergence of pathogens.</title>
        <authorList>
            <person name="Haridas S."/>
            <person name="Albert R."/>
            <person name="Binder M."/>
            <person name="Bloem J."/>
            <person name="Labutti K."/>
            <person name="Salamov A."/>
            <person name="Andreopoulos B."/>
            <person name="Baker S."/>
            <person name="Barry K."/>
            <person name="Bills G."/>
            <person name="Bluhm B."/>
            <person name="Cannon C."/>
            <person name="Castanera R."/>
            <person name="Culley D."/>
            <person name="Daum C."/>
            <person name="Ezra D."/>
            <person name="Gonzalez J."/>
            <person name="Henrissat B."/>
            <person name="Kuo A."/>
            <person name="Liang C."/>
            <person name="Lipzen A."/>
            <person name="Lutzoni F."/>
            <person name="Magnuson J."/>
            <person name="Mondo S."/>
            <person name="Nolan M."/>
            <person name="Ohm R."/>
            <person name="Pangilinan J."/>
            <person name="Park H.-J."/>
            <person name="Ramirez L."/>
            <person name="Alfaro M."/>
            <person name="Sun H."/>
            <person name="Tritt A."/>
            <person name="Yoshinaga Y."/>
            <person name="Zwiers L.-H."/>
            <person name="Turgeon B."/>
            <person name="Goodwin S."/>
            <person name="Spatafora J."/>
            <person name="Crous P."/>
            <person name="Grigoriev I."/>
        </authorList>
    </citation>
    <scope>NUCLEOTIDE SEQUENCE</scope>
    <source>
        <strain evidence="9">CBS 130266</strain>
    </source>
</reference>
<evidence type="ECO:0000256" key="4">
    <source>
        <dbReference type="ARBA" id="ARBA00022989"/>
    </source>
</evidence>
<gene>
    <name evidence="9" type="ORF">EJ08DRAFT_696046</name>
</gene>
<dbReference type="Gene3D" id="1.20.1250.20">
    <property type="entry name" value="MFS general substrate transporter like domains"/>
    <property type="match status" value="1"/>
</dbReference>
<name>A0A9P4NV63_9PEZI</name>
<evidence type="ECO:0000256" key="2">
    <source>
        <dbReference type="ARBA" id="ARBA00022448"/>
    </source>
</evidence>
<dbReference type="AlphaFoldDB" id="A0A9P4NV63"/>
<evidence type="ECO:0000256" key="3">
    <source>
        <dbReference type="ARBA" id="ARBA00022692"/>
    </source>
</evidence>
<dbReference type="InterPro" id="IPR020846">
    <property type="entry name" value="MFS_dom"/>
</dbReference>
<feature type="transmembrane region" description="Helical" evidence="7">
    <location>
        <begin position="417"/>
        <end position="440"/>
    </location>
</feature>
<dbReference type="SUPFAM" id="SSF103473">
    <property type="entry name" value="MFS general substrate transporter"/>
    <property type="match status" value="1"/>
</dbReference>
<dbReference type="PANTHER" id="PTHR23501:SF195">
    <property type="entry name" value="PEP5"/>
    <property type="match status" value="1"/>
</dbReference>
<feature type="transmembrane region" description="Helical" evidence="7">
    <location>
        <begin position="385"/>
        <end position="405"/>
    </location>
</feature>
<organism evidence="9 10">
    <name type="scientific">Tothia fuscella</name>
    <dbReference type="NCBI Taxonomy" id="1048955"/>
    <lineage>
        <taxon>Eukaryota</taxon>
        <taxon>Fungi</taxon>
        <taxon>Dikarya</taxon>
        <taxon>Ascomycota</taxon>
        <taxon>Pezizomycotina</taxon>
        <taxon>Dothideomycetes</taxon>
        <taxon>Pleosporomycetidae</taxon>
        <taxon>Venturiales</taxon>
        <taxon>Cylindrosympodiaceae</taxon>
        <taxon>Tothia</taxon>
    </lineage>
</organism>
<protein>
    <submittedName>
        <fullName evidence="9">MFS general substrate transporter</fullName>
    </submittedName>
</protein>
<dbReference type="PANTHER" id="PTHR23501">
    <property type="entry name" value="MAJOR FACILITATOR SUPERFAMILY"/>
    <property type="match status" value="1"/>
</dbReference>
<keyword evidence="2" id="KW-0813">Transport</keyword>
<dbReference type="PROSITE" id="PS50850">
    <property type="entry name" value="MFS"/>
    <property type="match status" value="1"/>
</dbReference>
<dbReference type="InterPro" id="IPR010573">
    <property type="entry name" value="MFS_Str1/Tri12-like"/>
</dbReference>
<evidence type="ECO:0000313" key="9">
    <source>
        <dbReference type="EMBL" id="KAF2431898.1"/>
    </source>
</evidence>
<comment type="caution">
    <text evidence="9">The sequence shown here is derived from an EMBL/GenBank/DDBJ whole genome shotgun (WGS) entry which is preliminary data.</text>
</comment>
<feature type="transmembrane region" description="Helical" evidence="7">
    <location>
        <begin position="144"/>
        <end position="163"/>
    </location>
</feature>
<accession>A0A9P4NV63</accession>
<keyword evidence="5 7" id="KW-0472">Membrane</keyword>
<feature type="transmembrane region" description="Helical" evidence="7">
    <location>
        <begin position="247"/>
        <end position="270"/>
    </location>
</feature>
<feature type="transmembrane region" description="Helical" evidence="7">
    <location>
        <begin position="52"/>
        <end position="76"/>
    </location>
</feature>